<dbReference type="Proteomes" id="UP001268036">
    <property type="component" value="Unassembled WGS sequence"/>
</dbReference>
<protein>
    <submittedName>
        <fullName evidence="3">RND family efflux transporter MFP subunit</fullName>
    </submittedName>
</protein>
<name>A0AAJ2BNU6_9PSED</name>
<dbReference type="NCBIfam" id="TIGR01730">
    <property type="entry name" value="RND_mfp"/>
    <property type="match status" value="1"/>
</dbReference>
<dbReference type="EMBL" id="JAVJAF010000001">
    <property type="protein sequence ID" value="MDR6236540.1"/>
    <property type="molecule type" value="Genomic_DNA"/>
</dbReference>
<proteinExistence type="inferred from homology"/>
<dbReference type="RefSeq" id="WP_309761554.1">
    <property type="nucleotide sequence ID" value="NZ_JAVJAF010000001.1"/>
</dbReference>
<dbReference type="Gene3D" id="1.10.287.470">
    <property type="entry name" value="Helix hairpin bin"/>
    <property type="match status" value="1"/>
</dbReference>
<comment type="similarity">
    <text evidence="1">Belongs to the membrane fusion protein (MFP) (TC 8.A.1) family.</text>
</comment>
<reference evidence="3" key="1">
    <citation type="submission" date="2023-08" db="EMBL/GenBank/DDBJ databases">
        <title>Functional and genomic diversity of the sorghum phyllosphere microbiome.</title>
        <authorList>
            <person name="Shade A."/>
        </authorList>
    </citation>
    <scope>NUCLEOTIDE SEQUENCE</scope>
    <source>
        <strain evidence="3">SORGH_AS_0201</strain>
    </source>
</reference>
<feature type="domain" description="Multidrug resistance protein MdtA-like C-terminal permuted SH3" evidence="2">
    <location>
        <begin position="282"/>
        <end position="342"/>
    </location>
</feature>
<dbReference type="SUPFAM" id="SSF111369">
    <property type="entry name" value="HlyD-like secretion proteins"/>
    <property type="match status" value="1"/>
</dbReference>
<dbReference type="Gene3D" id="2.40.30.170">
    <property type="match status" value="1"/>
</dbReference>
<accession>A0AAJ2BNU6</accession>
<organism evidence="3 4">
    <name type="scientific">Pseudomonas oryzihabitans</name>
    <dbReference type="NCBI Taxonomy" id="47885"/>
    <lineage>
        <taxon>Bacteria</taxon>
        <taxon>Pseudomonadati</taxon>
        <taxon>Pseudomonadota</taxon>
        <taxon>Gammaproteobacteria</taxon>
        <taxon>Pseudomonadales</taxon>
        <taxon>Pseudomonadaceae</taxon>
        <taxon>Pseudomonas</taxon>
    </lineage>
</organism>
<dbReference type="InterPro" id="IPR006143">
    <property type="entry name" value="RND_pump_MFP"/>
</dbReference>
<evidence type="ECO:0000256" key="1">
    <source>
        <dbReference type="ARBA" id="ARBA00009477"/>
    </source>
</evidence>
<dbReference type="PANTHER" id="PTHR30469:SF15">
    <property type="entry name" value="HLYD FAMILY OF SECRETION PROTEINS"/>
    <property type="match status" value="1"/>
</dbReference>
<dbReference type="Gene3D" id="2.40.50.100">
    <property type="match status" value="1"/>
</dbReference>
<dbReference type="GO" id="GO:1990281">
    <property type="term" value="C:efflux pump complex"/>
    <property type="evidence" value="ECO:0007669"/>
    <property type="project" value="TreeGrafter"/>
</dbReference>
<dbReference type="Pfam" id="PF25967">
    <property type="entry name" value="RND-MFP_C"/>
    <property type="match status" value="1"/>
</dbReference>
<dbReference type="GO" id="GO:0015562">
    <property type="term" value="F:efflux transmembrane transporter activity"/>
    <property type="evidence" value="ECO:0007669"/>
    <property type="project" value="TreeGrafter"/>
</dbReference>
<evidence type="ECO:0000259" key="2">
    <source>
        <dbReference type="Pfam" id="PF25967"/>
    </source>
</evidence>
<dbReference type="Gene3D" id="2.40.420.20">
    <property type="match status" value="1"/>
</dbReference>
<dbReference type="PANTHER" id="PTHR30469">
    <property type="entry name" value="MULTIDRUG RESISTANCE PROTEIN MDTA"/>
    <property type="match status" value="1"/>
</dbReference>
<comment type="caution">
    <text evidence="3">The sequence shown here is derived from an EMBL/GenBank/DDBJ whole genome shotgun (WGS) entry which is preliminary data.</text>
</comment>
<sequence length="363" mass="37939">MPGPHTLVPFLLLGVLLGGCSPSESSGPQPVRTVKLAEVGSLVPRAPLLPGMVRQPRTANLAFENPGRVLQVLVEVGTRVAAGQVLAEQDAEPARLRLAQAQARLQAAKVELDQRRTSQRRAKRLFADGNLSAAEVEAANAAQGSAQAQQREAEAELALARRTLAQTRLRAPFAGRIVSRIAAPLRLVGAGEPLFELQAEGERQVVVNIPVALAGQLQPNATAQAFATSGGTPLALRLVGVSPQAEQGLLQEAIFTLDPSANALPSGSLLDVRLPLPLADTLAVPLGALLPGQDGKAGNVYVYQAATQQVQARAVTFGALQDGQVLIDSGLAAGERIVVAGAAFLRSGERVQPYQPSTLLTRE</sequence>
<gene>
    <name evidence="3" type="ORF">QE440_004281</name>
</gene>
<dbReference type="AlphaFoldDB" id="A0AAJ2BNU6"/>
<evidence type="ECO:0000313" key="3">
    <source>
        <dbReference type="EMBL" id="MDR6236540.1"/>
    </source>
</evidence>
<evidence type="ECO:0000313" key="4">
    <source>
        <dbReference type="Proteomes" id="UP001268036"/>
    </source>
</evidence>
<dbReference type="InterPro" id="IPR058627">
    <property type="entry name" value="MdtA-like_C"/>
</dbReference>